<proteinExistence type="predicted"/>
<feature type="transmembrane region" description="Helical" evidence="1">
    <location>
        <begin position="96"/>
        <end position="117"/>
    </location>
</feature>
<dbReference type="OrthoDB" id="10614274at2759"/>
<keyword evidence="1" id="KW-1133">Transmembrane helix</keyword>
<dbReference type="AlphaFoldDB" id="A0A7M5WS52"/>
<name>A0A7M5WS52_9CNID</name>
<feature type="transmembrane region" description="Helical" evidence="1">
    <location>
        <begin position="283"/>
        <end position="301"/>
    </location>
</feature>
<dbReference type="EnsemblMetazoa" id="CLYHEMT008782.1">
    <property type="protein sequence ID" value="CLYHEMP008782.1"/>
    <property type="gene ID" value="CLYHEMG008782"/>
</dbReference>
<feature type="transmembrane region" description="Helical" evidence="1">
    <location>
        <begin position="339"/>
        <end position="357"/>
    </location>
</feature>
<organism evidence="2 3">
    <name type="scientific">Clytia hemisphaerica</name>
    <dbReference type="NCBI Taxonomy" id="252671"/>
    <lineage>
        <taxon>Eukaryota</taxon>
        <taxon>Metazoa</taxon>
        <taxon>Cnidaria</taxon>
        <taxon>Hydrozoa</taxon>
        <taxon>Hydroidolina</taxon>
        <taxon>Leptothecata</taxon>
        <taxon>Obeliida</taxon>
        <taxon>Clytiidae</taxon>
        <taxon>Clytia</taxon>
    </lineage>
</organism>
<feature type="transmembrane region" description="Helical" evidence="1">
    <location>
        <begin position="216"/>
        <end position="232"/>
    </location>
</feature>
<protein>
    <submittedName>
        <fullName evidence="2">Uncharacterized protein</fullName>
    </submittedName>
</protein>
<feature type="transmembrane region" description="Helical" evidence="1">
    <location>
        <begin position="159"/>
        <end position="175"/>
    </location>
</feature>
<feature type="transmembrane region" description="Helical" evidence="1">
    <location>
        <begin position="187"/>
        <end position="204"/>
    </location>
</feature>
<accession>A0A7M5WS52</accession>
<keyword evidence="1" id="KW-0472">Membrane</keyword>
<keyword evidence="1" id="KW-0812">Transmembrane</keyword>
<dbReference type="Proteomes" id="UP000594262">
    <property type="component" value="Unplaced"/>
</dbReference>
<keyword evidence="3" id="KW-1185">Reference proteome</keyword>
<reference evidence="2" key="1">
    <citation type="submission" date="2021-01" db="UniProtKB">
        <authorList>
            <consortium name="EnsemblMetazoa"/>
        </authorList>
    </citation>
    <scope>IDENTIFICATION</scope>
</reference>
<sequence>KLKWKSTVFTWWKRENLPNVMSITNALNNFRDELIKIEESEKENTSFMMRLRKLNLQFFPTLSWKLFFPLELLTFLSMTIYCWAEVHFWKRNSSFFIEFWLVHLFVCFVVFAVLRGSSSPSLRPLLKEFWPLLFCHVVLTIDSCLDFDTFTKKSAGTEYYQFTQVLLVPVLFIILKEICSSKLPSKVIYLSLAVLIWQMSILFSDMEFHLKFNTSLFSLVIASVYGFYIVLLREKLSVYPVLEVIYVLSLSIVLVLPVFILFHHSSTQSKSNTEFTISKIMNIILMAILKVLSWGLSLITLKRIHPLLALLTFRLVSIPDHFIQALVYKLDCVLSGSKVCIIAAIQFILVHIIYFFSSEDI</sequence>
<feature type="transmembrane region" description="Helical" evidence="1">
    <location>
        <begin position="66"/>
        <end position="84"/>
    </location>
</feature>
<feature type="transmembrane region" description="Helical" evidence="1">
    <location>
        <begin position="244"/>
        <end position="262"/>
    </location>
</feature>
<evidence type="ECO:0000313" key="3">
    <source>
        <dbReference type="Proteomes" id="UP000594262"/>
    </source>
</evidence>
<evidence type="ECO:0000256" key="1">
    <source>
        <dbReference type="SAM" id="Phobius"/>
    </source>
</evidence>
<evidence type="ECO:0000313" key="2">
    <source>
        <dbReference type="EnsemblMetazoa" id="CLYHEMP008782.1"/>
    </source>
</evidence>